<evidence type="ECO:0000313" key="3">
    <source>
        <dbReference type="Proteomes" id="UP001138997"/>
    </source>
</evidence>
<organism evidence="2 3">
    <name type="scientific">Kineosporia babensis</name>
    <dbReference type="NCBI Taxonomy" id="499548"/>
    <lineage>
        <taxon>Bacteria</taxon>
        <taxon>Bacillati</taxon>
        <taxon>Actinomycetota</taxon>
        <taxon>Actinomycetes</taxon>
        <taxon>Kineosporiales</taxon>
        <taxon>Kineosporiaceae</taxon>
        <taxon>Kineosporia</taxon>
    </lineage>
</organism>
<proteinExistence type="predicted"/>
<evidence type="ECO:0000313" key="2">
    <source>
        <dbReference type="EMBL" id="MCD5314488.1"/>
    </source>
</evidence>
<dbReference type="InterPro" id="IPR011990">
    <property type="entry name" value="TPR-like_helical_dom_sf"/>
</dbReference>
<dbReference type="AlphaFoldDB" id="A0A9X1T2C2"/>
<keyword evidence="3" id="KW-1185">Reference proteome</keyword>
<dbReference type="RefSeq" id="WP_231447049.1">
    <property type="nucleotide sequence ID" value="NZ_JAJOMB010000016.1"/>
</dbReference>
<gene>
    <name evidence="2" type="ORF">LR394_26625</name>
</gene>
<protein>
    <submittedName>
        <fullName evidence="2">DUF4071 domain-containing protein</fullName>
    </submittedName>
</protein>
<accession>A0A9X1T2C2</accession>
<comment type="caution">
    <text evidence="2">The sequence shown here is derived from an EMBL/GenBank/DDBJ whole genome shotgun (WGS) entry which is preliminary data.</text>
</comment>
<dbReference type="Proteomes" id="UP001138997">
    <property type="component" value="Unassembled WGS sequence"/>
</dbReference>
<reference evidence="2" key="1">
    <citation type="submission" date="2021-11" db="EMBL/GenBank/DDBJ databases">
        <title>Streptomyces corallinus and Kineosporia corallina sp. nov., two new coral-derived marine actinobacteria.</title>
        <authorList>
            <person name="Buangrab K."/>
            <person name="Sutthacheep M."/>
            <person name="Yeemin T."/>
            <person name="Harunari E."/>
            <person name="Igarashi Y."/>
            <person name="Sripreechasak P."/>
            <person name="Kanchanasin P."/>
            <person name="Tanasupawat S."/>
            <person name="Phongsopitanun W."/>
        </authorList>
    </citation>
    <scope>NUCLEOTIDE SEQUENCE</scope>
    <source>
        <strain evidence="2">JCM 31032</strain>
    </source>
</reference>
<dbReference type="EMBL" id="JAJOMB010000016">
    <property type="protein sequence ID" value="MCD5314488.1"/>
    <property type="molecule type" value="Genomic_DNA"/>
</dbReference>
<dbReference type="Gene3D" id="1.25.40.10">
    <property type="entry name" value="Tetratricopeptide repeat domain"/>
    <property type="match status" value="1"/>
</dbReference>
<dbReference type="InterPro" id="IPR025136">
    <property type="entry name" value="MAP3K_TRAF-bd"/>
</dbReference>
<evidence type="ECO:0000259" key="1">
    <source>
        <dbReference type="Pfam" id="PF13281"/>
    </source>
</evidence>
<dbReference type="Pfam" id="PF13281">
    <property type="entry name" value="MAP3K_TRAF_bd"/>
    <property type="match status" value="1"/>
</dbReference>
<feature type="domain" description="MAP3K TRAFs-binding" evidence="1">
    <location>
        <begin position="248"/>
        <end position="472"/>
    </location>
</feature>
<name>A0A9X1T2C2_9ACTN</name>
<sequence length="492" mass="54446">MTGKDAEQTTPAGAPLCFVLMPFGKKPVPAGGPELDFDAVYERALKPGIEDAGLLPIRADEEALGGIIHKPMFERLLICDYAVADLTAANANVLYELGVRHTARPYSTLLVHAMGRPLPFDVAPLRSLGYELGADNQFSDEASQALRQEVGRRLKEKRAQRRMPVIDRKGAARRAALDSPLFQLIEEWKPAKLPEEAAASFYTQAEVTRSTIDALTRVRLLAASESTRPQARRELDALGVSSLPDETPDGVTMALLLAHRSLGNWAEMVKVFQKLSGEIQQQVKARQLLAFAYGRLSEDQDDPERAFKRDEALRLLAEVEKDEGPSSETYGLRGRIYKARWREAREAHRLSKGSLLDDALNAYRKGFETDPRDFYPGINALILLLAKGTPSALDEQSKLLPVVRFSVERAAHLDTNDYWVRATRLELAVLQGDQESALEVASAACAVPSEAWQRQTTVDTLSLLQELMTDTDLSWVKEIKDELLATGVEEAG</sequence>